<keyword evidence="2" id="KW-1185">Reference proteome</keyword>
<evidence type="ECO:0000313" key="2">
    <source>
        <dbReference type="Proteomes" id="UP000019116"/>
    </source>
</evidence>
<dbReference type="OrthoDB" id="589927at2759"/>
<dbReference type="OMA" id="FVHTWPL"/>
<reference evidence="1" key="2">
    <citation type="submission" date="2018-10" db="UniProtKB">
        <authorList>
            <consortium name="EnsemblPlants"/>
        </authorList>
    </citation>
    <scope>IDENTIFICATION</scope>
</reference>
<dbReference type="Gramene" id="TraesCS2B02G429700.1">
    <property type="protein sequence ID" value="TraesCS2B02G429700.1"/>
    <property type="gene ID" value="TraesCS2B02G429700"/>
</dbReference>
<organism evidence="1">
    <name type="scientific">Triticum aestivum</name>
    <name type="common">Wheat</name>
    <dbReference type="NCBI Taxonomy" id="4565"/>
    <lineage>
        <taxon>Eukaryota</taxon>
        <taxon>Viridiplantae</taxon>
        <taxon>Streptophyta</taxon>
        <taxon>Embryophyta</taxon>
        <taxon>Tracheophyta</taxon>
        <taxon>Spermatophyta</taxon>
        <taxon>Magnoliopsida</taxon>
        <taxon>Liliopsida</taxon>
        <taxon>Poales</taxon>
        <taxon>Poaceae</taxon>
        <taxon>BOP clade</taxon>
        <taxon>Pooideae</taxon>
        <taxon>Triticodae</taxon>
        <taxon>Triticeae</taxon>
        <taxon>Triticinae</taxon>
        <taxon>Triticum</taxon>
    </lineage>
</organism>
<dbReference type="Proteomes" id="UP000019116">
    <property type="component" value="Chromosome 2B"/>
</dbReference>
<proteinExistence type="predicted"/>
<dbReference type="Gramene" id="TraesCS2B03G1094800.1">
    <property type="protein sequence ID" value="TraesCS2B03G1094800.1.CDS"/>
    <property type="gene ID" value="TraesCS2B03G1094800"/>
</dbReference>
<dbReference type="STRING" id="4565.A0A3B6CB81"/>
<dbReference type="AlphaFoldDB" id="A0A3B6CB81"/>
<dbReference type="EnsemblPlants" id="TraesCS2B02G429700.1">
    <property type="protein sequence ID" value="TraesCS2B02G429700.1"/>
    <property type="gene ID" value="TraesCS2B02G429700"/>
</dbReference>
<sequence>MDLLLPTKLCAMAGRGSTGGPYLAAVRKAEAATCRTQGLLCIASSPCLDIKVLVIVLRELPTTHPSDQPNMVCFFQDEHLIGVDVRARKVVGCEVYELIERPPEDIDSRFVHTWPLPPLVSDCKW</sequence>
<accession>A0A3B6CB81</accession>
<evidence type="ECO:0000313" key="1">
    <source>
        <dbReference type="EnsemblPlants" id="TraesCS2B02G429700.1"/>
    </source>
</evidence>
<protein>
    <recommendedName>
        <fullName evidence="3">DUF1618 domain-containing protein</fullName>
    </recommendedName>
</protein>
<name>A0A3B6CB81_WHEAT</name>
<dbReference type="PaxDb" id="4565-Traes_2BL_D50F88D25.1"/>
<evidence type="ECO:0008006" key="3">
    <source>
        <dbReference type="Google" id="ProtNLM"/>
    </source>
</evidence>
<reference evidence="1" key="1">
    <citation type="submission" date="2018-08" db="EMBL/GenBank/DDBJ databases">
        <authorList>
            <person name="Rossello M."/>
        </authorList>
    </citation>
    <scope>NUCLEOTIDE SEQUENCE [LARGE SCALE GENOMIC DNA]</scope>
    <source>
        <strain evidence="1">cv. Chinese Spring</strain>
    </source>
</reference>